<evidence type="ECO:0000256" key="1">
    <source>
        <dbReference type="SAM" id="Phobius"/>
    </source>
</evidence>
<evidence type="ECO:0008006" key="4">
    <source>
        <dbReference type="Google" id="ProtNLM"/>
    </source>
</evidence>
<protein>
    <recommendedName>
        <fullName evidence="4">DUF4829 domain-containing protein</fullName>
    </recommendedName>
</protein>
<dbReference type="AlphaFoldDB" id="A0A173ZHD6"/>
<dbReference type="OrthoDB" id="9801008at2"/>
<dbReference type="RefSeq" id="WP_055150484.1">
    <property type="nucleotide sequence ID" value="NZ_CYZU01000002.1"/>
</dbReference>
<keyword evidence="1" id="KW-0472">Membrane</keyword>
<feature type="transmembrane region" description="Helical" evidence="1">
    <location>
        <begin position="6"/>
        <end position="24"/>
    </location>
</feature>
<dbReference type="STRING" id="39482.ERS852491_00413"/>
<reference evidence="2 3" key="1">
    <citation type="submission" date="2015-09" db="EMBL/GenBank/DDBJ databases">
        <authorList>
            <consortium name="Pathogen Informatics"/>
        </authorList>
    </citation>
    <scope>NUCLEOTIDE SEQUENCE [LARGE SCALE GENOMIC DNA]</scope>
    <source>
        <strain evidence="2 3">2789STDY5834876</strain>
    </source>
</reference>
<evidence type="ECO:0000313" key="3">
    <source>
        <dbReference type="Proteomes" id="UP000095544"/>
    </source>
</evidence>
<dbReference type="EMBL" id="CYZU01000002">
    <property type="protein sequence ID" value="CUN74628.1"/>
    <property type="molecule type" value="Genomic_DNA"/>
</dbReference>
<gene>
    <name evidence="2" type="ORF">ERS852491_00413</name>
</gene>
<name>A0A173ZHD6_9FIRM</name>
<accession>A0A173ZHD6</accession>
<keyword evidence="1" id="KW-0812">Transmembrane</keyword>
<evidence type="ECO:0000313" key="2">
    <source>
        <dbReference type="EMBL" id="CUN74628.1"/>
    </source>
</evidence>
<proteinExistence type="predicted"/>
<keyword evidence="1" id="KW-1133">Transmembrane helix</keyword>
<dbReference type="Proteomes" id="UP000095544">
    <property type="component" value="Unassembled WGS sequence"/>
</dbReference>
<sequence>MSTKKVLIIGIVSVICVCIGIFFITRPRRDKDVEPAENAESLPGVYTAQEIEDAKQIVRDQFTETFTGCTLTDLWYDEEISRKQADEWAEQYEAKDALVLLSNFDVDASGGDGSLNPNSTYTDWNWILVRNSDSEAWTLKTWGY</sequence>
<organism evidence="2 3">
    <name type="scientific">Faecalicatena contorta</name>
    <dbReference type="NCBI Taxonomy" id="39482"/>
    <lineage>
        <taxon>Bacteria</taxon>
        <taxon>Bacillati</taxon>
        <taxon>Bacillota</taxon>
        <taxon>Clostridia</taxon>
        <taxon>Lachnospirales</taxon>
        <taxon>Lachnospiraceae</taxon>
        <taxon>Faecalicatena</taxon>
    </lineage>
</organism>